<gene>
    <name evidence="3" type="ORF">AS189_03500</name>
</gene>
<dbReference type="InterPro" id="IPR016166">
    <property type="entry name" value="FAD-bd_PCMH"/>
</dbReference>
<reference evidence="3 4" key="2">
    <citation type="journal article" date="2016" name="J. Biotechnol.">
        <title>Complete genome sequence of Arthrobacter alpinus ERGS4:06, a yellow pigmented bacterium tolerant to cold and radiations isolated from Sikkim Himalaya.</title>
        <authorList>
            <person name="Kumar R."/>
            <person name="Singh D."/>
            <person name="Swarnkar M.K."/>
            <person name="Singh A.K."/>
            <person name="Kumar S."/>
        </authorList>
    </citation>
    <scope>NUCLEOTIDE SEQUENCE [LARGE SCALE GENOMIC DNA]</scope>
    <source>
        <strain evidence="3 4">ERGS4:06</strain>
    </source>
</reference>
<dbReference type="AlphaFoldDB" id="A0A0S2LWY7"/>
<feature type="domain" description="FAD-binding PCMH-type" evidence="2">
    <location>
        <begin position="11"/>
        <end position="181"/>
    </location>
</feature>
<dbReference type="InterPro" id="IPR016167">
    <property type="entry name" value="FAD-bd_PCMH_sub1"/>
</dbReference>
<sequence>MSEWRNWAGDQRCRPSAVNLPSTVGEVSALVTAVADGGGTIKAVGAGHSFTDIALTRGMQLRLDRISGLLTVDREAKLVTIAGGTRLYEIPALLAPYGLAMENLGDIDHQSISGAISTGTHGTGLKYGGIATQVRALLLVTGTGEVKRCSATENPDLFAVARVGLGALGIIVEVTLACVDAFMLHAVEQPEPLAAVVESLSERNAAHDHFEFYWFPHTQTALTKTNTRYEPDGLPQGVKALSLASHLVDDTLLSNTLFSALCNFSAKVPSLIPKINNMAAKLTGNREFGDVSHKVFATQRTVRFREMEYALPLSQIPTVLAELDTMITRRGLQISFPVEVRSAAADDIALSTASRRETGYIAIHQHVKTSPLEYFRAAEEIFRAHSGRPHWGKWHFLQSKDFSELYPDLEKFCSVRDVLDPKRVFRNAYLDRVLL</sequence>
<dbReference type="InterPro" id="IPR007173">
    <property type="entry name" value="ALO_C"/>
</dbReference>
<name>A0A0S2LWY7_9MICC</name>
<reference evidence="4" key="1">
    <citation type="submission" date="2015-11" db="EMBL/GenBank/DDBJ databases">
        <authorList>
            <person name="Kumar R."/>
            <person name="Singh D."/>
            <person name="Swarnkar M.K."/>
            <person name="Singh A.K."/>
            <person name="Kumar S."/>
        </authorList>
    </citation>
    <scope>NUCLEOTIDE SEQUENCE [LARGE SCALE GENOMIC DNA]</scope>
    <source>
        <strain evidence="4">ERGS4:06</strain>
    </source>
</reference>
<dbReference type="RefSeq" id="WP_062286357.1">
    <property type="nucleotide sequence ID" value="NZ_CP013200.1"/>
</dbReference>
<dbReference type="Gene3D" id="1.10.45.10">
    <property type="entry name" value="Vanillyl-alcohol Oxidase, Chain A, domain 4"/>
    <property type="match status" value="1"/>
</dbReference>
<organism evidence="3 4">
    <name type="scientific">Arthrobacter alpinus</name>
    <dbReference type="NCBI Taxonomy" id="656366"/>
    <lineage>
        <taxon>Bacteria</taxon>
        <taxon>Bacillati</taxon>
        <taxon>Actinomycetota</taxon>
        <taxon>Actinomycetes</taxon>
        <taxon>Micrococcales</taxon>
        <taxon>Micrococcaceae</taxon>
        <taxon>Arthrobacter</taxon>
    </lineage>
</organism>
<dbReference type="SUPFAM" id="SSF56176">
    <property type="entry name" value="FAD-binding/transporter-associated domain-like"/>
    <property type="match status" value="1"/>
</dbReference>
<dbReference type="PROSITE" id="PS51387">
    <property type="entry name" value="FAD_PCMH"/>
    <property type="match status" value="1"/>
</dbReference>
<protein>
    <submittedName>
        <fullName evidence="3">FAD-linked oxidoreductase</fullName>
    </submittedName>
</protein>
<dbReference type="NCBIfam" id="TIGR01679">
    <property type="entry name" value="bact_FAD_ox"/>
    <property type="match status" value="1"/>
</dbReference>
<dbReference type="Gene3D" id="3.30.465.10">
    <property type="match status" value="1"/>
</dbReference>
<dbReference type="InterPro" id="IPR016171">
    <property type="entry name" value="Vanillyl_alc_oxidase_C-sub2"/>
</dbReference>
<evidence type="ECO:0000313" key="4">
    <source>
        <dbReference type="Proteomes" id="UP000059574"/>
    </source>
</evidence>
<dbReference type="Pfam" id="PF01565">
    <property type="entry name" value="FAD_binding_4"/>
    <property type="match status" value="1"/>
</dbReference>
<dbReference type="Gene3D" id="3.30.43.10">
    <property type="entry name" value="Uridine Diphospho-n-acetylenolpyruvylglucosamine Reductase, domain 2"/>
    <property type="match status" value="1"/>
</dbReference>
<evidence type="ECO:0000259" key="2">
    <source>
        <dbReference type="PROSITE" id="PS51387"/>
    </source>
</evidence>
<proteinExistence type="predicted"/>
<dbReference type="EMBL" id="CP013200">
    <property type="protein sequence ID" value="ALO65728.1"/>
    <property type="molecule type" value="Genomic_DNA"/>
</dbReference>
<dbReference type="Gene3D" id="3.30.70.2520">
    <property type="match status" value="1"/>
</dbReference>
<accession>A0A0S2LWY7</accession>
<dbReference type="OrthoDB" id="9800184at2"/>
<keyword evidence="1" id="KW-0560">Oxidoreductase</keyword>
<dbReference type="InterPro" id="IPR016169">
    <property type="entry name" value="FAD-bd_PCMH_sub2"/>
</dbReference>
<dbReference type="InterPro" id="IPR006094">
    <property type="entry name" value="Oxid_FAD_bind_N"/>
</dbReference>
<evidence type="ECO:0000313" key="3">
    <source>
        <dbReference type="EMBL" id="ALO65728.1"/>
    </source>
</evidence>
<dbReference type="Pfam" id="PF04030">
    <property type="entry name" value="ALO"/>
    <property type="match status" value="1"/>
</dbReference>
<dbReference type="Proteomes" id="UP000059574">
    <property type="component" value="Chromosome"/>
</dbReference>
<evidence type="ECO:0000256" key="1">
    <source>
        <dbReference type="ARBA" id="ARBA00023002"/>
    </source>
</evidence>
<dbReference type="PANTHER" id="PTHR43762:SF1">
    <property type="entry name" value="D-ARABINONO-1,4-LACTONE OXIDASE"/>
    <property type="match status" value="1"/>
</dbReference>
<dbReference type="PANTHER" id="PTHR43762">
    <property type="entry name" value="L-GULONOLACTONE OXIDASE"/>
    <property type="match status" value="1"/>
</dbReference>
<dbReference type="GO" id="GO:0080049">
    <property type="term" value="F:L-gulono-1,4-lactone dehydrogenase activity"/>
    <property type="evidence" value="ECO:0007669"/>
    <property type="project" value="TreeGrafter"/>
</dbReference>
<dbReference type="InterPro" id="IPR036318">
    <property type="entry name" value="FAD-bd_PCMH-like_sf"/>
</dbReference>
<dbReference type="PIRSF" id="PIRSF000136">
    <property type="entry name" value="LGO_GLO"/>
    <property type="match status" value="1"/>
</dbReference>
<dbReference type="GO" id="GO:0003885">
    <property type="term" value="F:D-arabinono-1,4-lactone oxidase activity"/>
    <property type="evidence" value="ECO:0007669"/>
    <property type="project" value="InterPro"/>
</dbReference>
<dbReference type="GO" id="GO:0016020">
    <property type="term" value="C:membrane"/>
    <property type="evidence" value="ECO:0007669"/>
    <property type="project" value="InterPro"/>
</dbReference>
<dbReference type="InterPro" id="IPR010031">
    <property type="entry name" value="FAD_lactone_oxidase-like"/>
</dbReference>
<dbReference type="GO" id="GO:0071949">
    <property type="term" value="F:FAD binding"/>
    <property type="evidence" value="ECO:0007669"/>
    <property type="project" value="InterPro"/>
</dbReference>